<reference evidence="2 3" key="1">
    <citation type="submission" date="2022-03" db="EMBL/GenBank/DDBJ databases">
        <title>Pseudonocardia alaer sp. nov., a novel actinomycete isolated from reed forest soil.</title>
        <authorList>
            <person name="Wang L."/>
        </authorList>
    </citation>
    <scope>NUCLEOTIDE SEQUENCE [LARGE SCALE GENOMIC DNA]</scope>
    <source>
        <strain evidence="2 3">Y-16303</strain>
    </source>
</reference>
<sequence length="432" mass="45551">MSPADSALVARTSTVPRPADGTELIGQYSGSGFTEPRYLACRGDGQVVQLSERVFRLARLVDGRRDLDELAAALGAEIDRTVTAAQVAFLLDNRLRPAGLVAADAGPSLPACPDPLLMLTHRARLVPERLVWAIAGLLGPLFASPVVALMLAGFAAVDVLILAGGGFGQILPAVRAFSDQPALTVPVLAVILAVAALHECGHAAACRYGGARPGAMGIGLYLVWPVFFSTVTDAYRLCRAARLRVDLGGVYLNAVAMTVIGLAYLTTGSPWLLVVLVALHVETMWQFLPSVRLDGYYILADLVGVPDLFARLGPILRSALPGRGNHPRVAELTPLTRRIVACWAALTTAFLGCWSVMFVVLAPQVLPVVWAALVGHLGATATAVRAADVAAAAFGATQLVLLVLPYAGLALIAVTLGRRLWNAGFPNGWRRP</sequence>
<dbReference type="EMBL" id="JAKXMK010000001">
    <property type="protein sequence ID" value="MCH6164156.1"/>
    <property type="molecule type" value="Genomic_DNA"/>
</dbReference>
<protein>
    <recommendedName>
        <fullName evidence="4">Peptide zinc metalloprotease protein</fullName>
    </recommendedName>
</protein>
<feature type="transmembrane region" description="Helical" evidence="1">
    <location>
        <begin position="218"/>
        <end position="238"/>
    </location>
</feature>
<accession>A0ABS9T6M6</accession>
<feature type="transmembrane region" description="Helical" evidence="1">
    <location>
        <begin position="181"/>
        <end position="198"/>
    </location>
</feature>
<comment type="caution">
    <text evidence="2">The sequence shown here is derived from an EMBL/GenBank/DDBJ whole genome shotgun (WGS) entry which is preliminary data.</text>
</comment>
<keyword evidence="1" id="KW-0812">Transmembrane</keyword>
<name>A0ABS9T6M6_9PSEU</name>
<keyword evidence="1" id="KW-0472">Membrane</keyword>
<proteinExistence type="predicted"/>
<evidence type="ECO:0008006" key="4">
    <source>
        <dbReference type="Google" id="ProtNLM"/>
    </source>
</evidence>
<evidence type="ECO:0000313" key="2">
    <source>
        <dbReference type="EMBL" id="MCH6164156.1"/>
    </source>
</evidence>
<evidence type="ECO:0000313" key="3">
    <source>
        <dbReference type="Proteomes" id="UP001299970"/>
    </source>
</evidence>
<feature type="transmembrane region" description="Helical" evidence="1">
    <location>
        <begin position="399"/>
        <end position="421"/>
    </location>
</feature>
<keyword evidence="3" id="KW-1185">Reference proteome</keyword>
<evidence type="ECO:0000256" key="1">
    <source>
        <dbReference type="SAM" id="Phobius"/>
    </source>
</evidence>
<keyword evidence="1" id="KW-1133">Transmembrane helix</keyword>
<gene>
    <name evidence="2" type="ORF">MMF94_00565</name>
</gene>
<feature type="transmembrane region" description="Helical" evidence="1">
    <location>
        <begin position="340"/>
        <end position="362"/>
    </location>
</feature>
<dbReference type="RefSeq" id="WP_241034189.1">
    <property type="nucleotide sequence ID" value="NZ_BAAAJF010000034.1"/>
</dbReference>
<dbReference type="Proteomes" id="UP001299970">
    <property type="component" value="Unassembled WGS sequence"/>
</dbReference>
<feature type="transmembrane region" description="Helical" evidence="1">
    <location>
        <begin position="130"/>
        <end position="148"/>
    </location>
</feature>
<feature type="transmembrane region" description="Helical" evidence="1">
    <location>
        <begin position="368"/>
        <end position="387"/>
    </location>
</feature>
<organism evidence="2 3">
    <name type="scientific">Pseudonocardia alaniniphila</name>
    <dbReference type="NCBI Taxonomy" id="75291"/>
    <lineage>
        <taxon>Bacteria</taxon>
        <taxon>Bacillati</taxon>
        <taxon>Actinomycetota</taxon>
        <taxon>Actinomycetes</taxon>
        <taxon>Pseudonocardiales</taxon>
        <taxon>Pseudonocardiaceae</taxon>
        <taxon>Pseudonocardia</taxon>
    </lineage>
</organism>
<feature type="transmembrane region" description="Helical" evidence="1">
    <location>
        <begin position="250"/>
        <end position="276"/>
    </location>
</feature>